<protein>
    <recommendedName>
        <fullName evidence="1">HTH cro/C1-type domain-containing protein</fullName>
    </recommendedName>
</protein>
<dbReference type="Gene3D" id="1.10.260.40">
    <property type="entry name" value="lambda repressor-like DNA-binding domains"/>
    <property type="match status" value="1"/>
</dbReference>
<feature type="domain" description="HTH cro/C1-type" evidence="1">
    <location>
        <begin position="68"/>
        <end position="123"/>
    </location>
</feature>
<keyword evidence="4" id="KW-1185">Reference proteome</keyword>
<gene>
    <name evidence="2" type="ORF">GPM918_LOCUS33983</name>
    <name evidence="3" type="ORF">SRO942_LOCUS34677</name>
</gene>
<evidence type="ECO:0000313" key="4">
    <source>
        <dbReference type="Proteomes" id="UP000663829"/>
    </source>
</evidence>
<dbReference type="InterPro" id="IPR001387">
    <property type="entry name" value="Cro/C1-type_HTH"/>
</dbReference>
<dbReference type="EMBL" id="CAJNOQ010018502">
    <property type="protein sequence ID" value="CAF1430404.1"/>
    <property type="molecule type" value="Genomic_DNA"/>
</dbReference>
<sequence length="129" mass="13978">MSTLVKLESGERVPGTEVKERLAAVLEAAGAGASAEVMAIDWPTPYAAQSYNHRQPVNAAPGSPGDRLKELRLAQGVKQAEIALRLGMTEQKYGRLERGYSKQISRTVLEKLTTILGEGVKELGFSILR</sequence>
<proteinExistence type="predicted"/>
<dbReference type="Pfam" id="PF13560">
    <property type="entry name" value="HTH_31"/>
    <property type="match status" value="1"/>
</dbReference>
<dbReference type="Proteomes" id="UP000681722">
    <property type="component" value="Unassembled WGS sequence"/>
</dbReference>
<evidence type="ECO:0000259" key="1">
    <source>
        <dbReference type="PROSITE" id="PS50943"/>
    </source>
</evidence>
<dbReference type="AlphaFoldDB" id="A0A815NJF5"/>
<organism evidence="2 4">
    <name type="scientific">Didymodactylos carnosus</name>
    <dbReference type="NCBI Taxonomy" id="1234261"/>
    <lineage>
        <taxon>Eukaryota</taxon>
        <taxon>Metazoa</taxon>
        <taxon>Spiralia</taxon>
        <taxon>Gnathifera</taxon>
        <taxon>Rotifera</taxon>
        <taxon>Eurotatoria</taxon>
        <taxon>Bdelloidea</taxon>
        <taxon>Philodinida</taxon>
        <taxon>Philodinidae</taxon>
        <taxon>Didymodactylos</taxon>
    </lineage>
</organism>
<name>A0A815NJF5_9BILA</name>
<dbReference type="PROSITE" id="PS50943">
    <property type="entry name" value="HTH_CROC1"/>
    <property type="match status" value="1"/>
</dbReference>
<dbReference type="GO" id="GO:0003677">
    <property type="term" value="F:DNA binding"/>
    <property type="evidence" value="ECO:0007669"/>
    <property type="project" value="InterPro"/>
</dbReference>
<dbReference type="InterPro" id="IPR010982">
    <property type="entry name" value="Lambda_DNA-bd_dom_sf"/>
</dbReference>
<dbReference type="SMART" id="SM00530">
    <property type="entry name" value="HTH_XRE"/>
    <property type="match status" value="1"/>
</dbReference>
<evidence type="ECO:0000313" key="3">
    <source>
        <dbReference type="EMBL" id="CAF4309265.1"/>
    </source>
</evidence>
<evidence type="ECO:0000313" key="2">
    <source>
        <dbReference type="EMBL" id="CAF1430404.1"/>
    </source>
</evidence>
<dbReference type="CDD" id="cd00093">
    <property type="entry name" value="HTH_XRE"/>
    <property type="match status" value="1"/>
</dbReference>
<comment type="caution">
    <text evidence="2">The sequence shown here is derived from an EMBL/GenBank/DDBJ whole genome shotgun (WGS) entry which is preliminary data.</text>
</comment>
<accession>A0A815NJF5</accession>
<dbReference type="SUPFAM" id="SSF47413">
    <property type="entry name" value="lambda repressor-like DNA-binding domains"/>
    <property type="match status" value="1"/>
</dbReference>
<dbReference type="Proteomes" id="UP000663829">
    <property type="component" value="Unassembled WGS sequence"/>
</dbReference>
<dbReference type="EMBL" id="CAJOBC010083935">
    <property type="protein sequence ID" value="CAF4309265.1"/>
    <property type="molecule type" value="Genomic_DNA"/>
</dbReference>
<reference evidence="2" key="1">
    <citation type="submission" date="2021-02" db="EMBL/GenBank/DDBJ databases">
        <authorList>
            <person name="Nowell W R."/>
        </authorList>
    </citation>
    <scope>NUCLEOTIDE SEQUENCE</scope>
</reference>